<keyword evidence="1" id="KW-0732">Signal</keyword>
<feature type="chain" id="PRO_5025573102" description="Secreted protein" evidence="1">
    <location>
        <begin position="19"/>
        <end position="75"/>
    </location>
</feature>
<accession>A0A6B0UBB9</accession>
<reference evidence="2" key="1">
    <citation type="submission" date="2019-12" db="EMBL/GenBank/DDBJ databases">
        <title>An insight into the sialome of adult female Ixodes ricinus ticks feeding for 6 days.</title>
        <authorList>
            <person name="Perner J."/>
            <person name="Ribeiro J.M.C."/>
        </authorList>
    </citation>
    <scope>NUCLEOTIDE SEQUENCE</scope>
    <source>
        <strain evidence="2">Semi-engorged</strain>
        <tissue evidence="2">Salivary glands</tissue>
    </source>
</reference>
<sequence>MCWTFLIVFVIYKHLLDLFVYEFKETTPCTITCLQSFSPLTTLLRHTIQLIYFNYFNTKVGTTPVKICHRQLASA</sequence>
<dbReference type="AlphaFoldDB" id="A0A6B0UBB9"/>
<protein>
    <recommendedName>
        <fullName evidence="3">Secreted protein</fullName>
    </recommendedName>
</protein>
<proteinExistence type="predicted"/>
<organism evidence="2">
    <name type="scientific">Ixodes ricinus</name>
    <name type="common">Common tick</name>
    <name type="synonym">Acarus ricinus</name>
    <dbReference type="NCBI Taxonomy" id="34613"/>
    <lineage>
        <taxon>Eukaryota</taxon>
        <taxon>Metazoa</taxon>
        <taxon>Ecdysozoa</taxon>
        <taxon>Arthropoda</taxon>
        <taxon>Chelicerata</taxon>
        <taxon>Arachnida</taxon>
        <taxon>Acari</taxon>
        <taxon>Parasitiformes</taxon>
        <taxon>Ixodida</taxon>
        <taxon>Ixodoidea</taxon>
        <taxon>Ixodidae</taxon>
        <taxon>Ixodinae</taxon>
        <taxon>Ixodes</taxon>
    </lineage>
</organism>
<feature type="signal peptide" evidence="1">
    <location>
        <begin position="1"/>
        <end position="18"/>
    </location>
</feature>
<evidence type="ECO:0008006" key="3">
    <source>
        <dbReference type="Google" id="ProtNLM"/>
    </source>
</evidence>
<evidence type="ECO:0000313" key="2">
    <source>
        <dbReference type="EMBL" id="MXU83413.1"/>
    </source>
</evidence>
<evidence type="ECO:0000256" key="1">
    <source>
        <dbReference type="SAM" id="SignalP"/>
    </source>
</evidence>
<name>A0A6B0UBB9_IXORI</name>
<dbReference type="EMBL" id="GIFC01001330">
    <property type="protein sequence ID" value="MXU83413.1"/>
    <property type="molecule type" value="Transcribed_RNA"/>
</dbReference>